<evidence type="ECO:0000313" key="12">
    <source>
        <dbReference type="EMBL" id="NOJ77834.1"/>
    </source>
</evidence>
<reference evidence="12 13" key="1">
    <citation type="submission" date="2020-05" db="EMBL/GenBank/DDBJ databases">
        <authorList>
            <person name="Whitworth D."/>
        </authorList>
    </citation>
    <scope>NUCLEOTIDE SEQUENCE [LARGE SCALE GENOMIC DNA]</scope>
    <source>
        <strain evidence="12 13">AM005</strain>
    </source>
</reference>
<dbReference type="InterPro" id="IPR007263">
    <property type="entry name" value="DCC1-like"/>
</dbReference>
<evidence type="ECO:0000256" key="7">
    <source>
        <dbReference type="ARBA" id="ARBA00023180"/>
    </source>
</evidence>
<evidence type="ECO:0000256" key="4">
    <source>
        <dbReference type="ARBA" id="ARBA00022824"/>
    </source>
</evidence>
<dbReference type="PANTHER" id="PTHR14463:SF5">
    <property type="entry name" value="LIPASE MATURATION FACTOR 2"/>
    <property type="match status" value="1"/>
</dbReference>
<accession>A0A7Y4MPV1</accession>
<comment type="subcellular location">
    <subcellularLocation>
        <location evidence="1">Endoplasmic reticulum membrane</location>
        <topology evidence="1">Multi-pass membrane protein</topology>
    </subcellularLocation>
</comment>
<dbReference type="Pfam" id="PF04134">
    <property type="entry name" value="DCC1-like"/>
    <property type="match status" value="1"/>
</dbReference>
<evidence type="ECO:0000259" key="11">
    <source>
        <dbReference type="Pfam" id="PF25179"/>
    </source>
</evidence>
<dbReference type="PANTHER" id="PTHR14463">
    <property type="entry name" value="LIPASE MATURATION FACTOR"/>
    <property type="match status" value="1"/>
</dbReference>
<feature type="domain" description="Lipase maturation factor 1/2 C-terminal" evidence="11">
    <location>
        <begin position="518"/>
        <end position="650"/>
    </location>
</feature>
<keyword evidence="3" id="KW-0812">Transmembrane</keyword>
<dbReference type="InterPro" id="IPR057434">
    <property type="entry name" value="LMF1/2_N"/>
</dbReference>
<dbReference type="Proteomes" id="UP000533080">
    <property type="component" value="Unassembled WGS sequence"/>
</dbReference>
<dbReference type="AlphaFoldDB" id="A0A7Y4MPV1"/>
<evidence type="ECO:0000256" key="3">
    <source>
        <dbReference type="ARBA" id="ARBA00022692"/>
    </source>
</evidence>
<evidence type="ECO:0000256" key="9">
    <source>
        <dbReference type="SAM" id="MobiDB-lite"/>
    </source>
</evidence>
<evidence type="ECO:0000313" key="13">
    <source>
        <dbReference type="Proteomes" id="UP000533080"/>
    </source>
</evidence>
<evidence type="ECO:0000256" key="6">
    <source>
        <dbReference type="ARBA" id="ARBA00023136"/>
    </source>
</evidence>
<dbReference type="InterPro" id="IPR009613">
    <property type="entry name" value="LMF"/>
</dbReference>
<sequence length="673" mass="75696">MSRGRGGRPQPGCSAASMAGARGDGDVVRGTAQRSRMMARIARGVLLARPLVLFDGDCAFCRRWAARWQWRTGDRVRYRPGSGWRRWLLGIPKADMRRAMQLVEPSGRVSEGAEALFRALAASPRRGTRVAARLGLMPGVLQLAQGVYAVVARHRRQAAGMDRWLFGRAVVPHEYRWVRWAFLRLLGGTFLIAFTSLGRQVRGLYGTQGIRPVAERLAAERREEASALVRWRRIPSLFWLDASDAALVRGCWKGQVLSLALLLNVAPRFSVSTLWALYLSYVAVGREFLSFQWDVLLLEMGLLAALTAPGGLRPGLGRDAPSALDVFLFRLLVFRLYFGSGLSKLQSGDQTWRELSACEHYYETAPLPTRGGWYAHHLPRRLQRASTGAVLWLETVVPFLAFGPRRLRQFAFWSLSGLQTAIAATGNYGFFNVQAWVLGVWLLDDAALRRVLPLKDGPPAQPRPWWRTGVSALVVSPLLALGASEVLRRFEGWQRYRPERVGAMLTWLESQARPMRSVNPYGLFSVMTVQRPEILVEGSDDGVQWKAYSFHYKVGDLARPPRQVAPHQPRLDWQMWFAALGSPPGWFVAFLARLLEGSPDVLGLLASNPFPDRPPRMVRAVLYDYRMTDVAERRRTGIWWRRERLGLYVPPLSLAPGPRPRGRIPALQWHAGA</sequence>
<protein>
    <recommendedName>
        <fullName evidence="8">Lipase maturation factor 2</fullName>
    </recommendedName>
</protein>
<keyword evidence="4" id="KW-0256">Endoplasmic reticulum</keyword>
<evidence type="ECO:0000256" key="1">
    <source>
        <dbReference type="ARBA" id="ARBA00004477"/>
    </source>
</evidence>
<comment type="caution">
    <text evidence="12">The sequence shown here is derived from an EMBL/GenBank/DDBJ whole genome shotgun (WGS) entry which is preliminary data.</text>
</comment>
<evidence type="ECO:0000256" key="2">
    <source>
        <dbReference type="ARBA" id="ARBA00005512"/>
    </source>
</evidence>
<evidence type="ECO:0000256" key="8">
    <source>
        <dbReference type="ARBA" id="ARBA00040643"/>
    </source>
</evidence>
<dbReference type="Pfam" id="PF25179">
    <property type="entry name" value="LMF1_C"/>
    <property type="match status" value="1"/>
</dbReference>
<evidence type="ECO:0000259" key="10">
    <source>
        <dbReference type="Pfam" id="PF06762"/>
    </source>
</evidence>
<organism evidence="12 13">
    <name type="scientific">Myxococcus xanthus</name>
    <dbReference type="NCBI Taxonomy" id="34"/>
    <lineage>
        <taxon>Bacteria</taxon>
        <taxon>Pseudomonadati</taxon>
        <taxon>Myxococcota</taxon>
        <taxon>Myxococcia</taxon>
        <taxon>Myxococcales</taxon>
        <taxon>Cystobacterineae</taxon>
        <taxon>Myxococcaceae</taxon>
        <taxon>Myxococcus</taxon>
    </lineage>
</organism>
<comment type="similarity">
    <text evidence="2">Belongs to the lipase maturation factor family.</text>
</comment>
<keyword evidence="7" id="KW-0325">Glycoprotein</keyword>
<dbReference type="InterPro" id="IPR057433">
    <property type="entry name" value="LMF1/2_C"/>
</dbReference>
<feature type="domain" description="Lipase maturation factor 1/2 N-terminal" evidence="10">
    <location>
        <begin position="290"/>
        <end position="448"/>
    </location>
</feature>
<feature type="region of interest" description="Disordered" evidence="9">
    <location>
        <begin position="1"/>
        <end position="26"/>
    </location>
</feature>
<dbReference type="Pfam" id="PF06762">
    <property type="entry name" value="LMF1"/>
    <property type="match status" value="1"/>
</dbReference>
<keyword evidence="6" id="KW-0472">Membrane</keyword>
<evidence type="ECO:0000256" key="5">
    <source>
        <dbReference type="ARBA" id="ARBA00022989"/>
    </source>
</evidence>
<keyword evidence="5" id="KW-1133">Transmembrane helix</keyword>
<dbReference type="GO" id="GO:0015035">
    <property type="term" value="F:protein-disulfide reductase activity"/>
    <property type="evidence" value="ECO:0007669"/>
    <property type="project" value="InterPro"/>
</dbReference>
<dbReference type="GO" id="GO:0051604">
    <property type="term" value="P:protein maturation"/>
    <property type="evidence" value="ECO:0007669"/>
    <property type="project" value="InterPro"/>
</dbReference>
<proteinExistence type="inferred from homology"/>
<name>A0A7Y4MPV1_MYXXA</name>
<gene>
    <name evidence="12" type="ORF">HNV28_05680</name>
</gene>
<dbReference type="EMBL" id="JABFNT010000013">
    <property type="protein sequence ID" value="NOJ77834.1"/>
    <property type="molecule type" value="Genomic_DNA"/>
</dbReference>